<sequence>MNGLAIDVVLNAAVIEQIVSKVKVHLNGPSGIAGFIRCAVWIFIGRIELAVQIENLTKRDIEALFIVAIKETSRCTVADLVGGLNSVYAAVFATAE</sequence>
<reference evidence="1 2" key="1">
    <citation type="submission" date="2015-07" db="EMBL/GenBank/DDBJ databases">
        <authorList>
            <consortium name="Pathogen Informatics"/>
        </authorList>
    </citation>
    <scope>NUCLEOTIDE SEQUENCE [LARGE SCALE GENOMIC DNA]</scope>
    <source>
        <strain evidence="1 2">A325</strain>
    </source>
</reference>
<name>A0A655Y1Y3_VIBCL</name>
<protein>
    <submittedName>
        <fullName evidence="1">Uncharacterized protein</fullName>
    </submittedName>
</protein>
<accession>A0A655Y1Y3</accession>
<dbReference type="Proteomes" id="UP000046067">
    <property type="component" value="Unassembled WGS sequence"/>
</dbReference>
<organism evidence="1 2">
    <name type="scientific">Vibrio cholerae</name>
    <dbReference type="NCBI Taxonomy" id="666"/>
    <lineage>
        <taxon>Bacteria</taxon>
        <taxon>Pseudomonadati</taxon>
        <taxon>Pseudomonadota</taxon>
        <taxon>Gammaproteobacteria</taxon>
        <taxon>Vibrionales</taxon>
        <taxon>Vibrionaceae</taxon>
        <taxon>Vibrio</taxon>
    </lineage>
</organism>
<proteinExistence type="predicted"/>
<dbReference type="EMBL" id="CWQJ01000013">
    <property type="protein sequence ID" value="CSC28454.1"/>
    <property type="molecule type" value="Genomic_DNA"/>
</dbReference>
<dbReference type="AlphaFoldDB" id="A0A655Y1Y3"/>
<gene>
    <name evidence="1" type="ORF">ERS013201_02233</name>
</gene>
<evidence type="ECO:0000313" key="2">
    <source>
        <dbReference type="Proteomes" id="UP000046067"/>
    </source>
</evidence>
<evidence type="ECO:0000313" key="1">
    <source>
        <dbReference type="EMBL" id="CSC28454.1"/>
    </source>
</evidence>